<gene>
    <name evidence="1" type="ORF">SAOR_00970</name>
</gene>
<evidence type="ECO:0000313" key="1">
    <source>
        <dbReference type="EMBL" id="ROO30596.1"/>
    </source>
</evidence>
<evidence type="ECO:0008006" key="3">
    <source>
        <dbReference type="Google" id="ProtNLM"/>
    </source>
</evidence>
<dbReference type="InterPro" id="IPR006450">
    <property type="entry name" value="Phage_HK97_gp6-like"/>
</dbReference>
<dbReference type="NCBIfam" id="TIGR01560">
    <property type="entry name" value="put_DNA_pack"/>
    <property type="match status" value="1"/>
</dbReference>
<dbReference type="EMBL" id="AYKH01000001">
    <property type="protein sequence ID" value="ROO30596.1"/>
    <property type="molecule type" value="Genomic_DNA"/>
</dbReference>
<evidence type="ECO:0000313" key="2">
    <source>
        <dbReference type="Proteomes" id="UP000283993"/>
    </source>
</evidence>
<reference evidence="1 2" key="1">
    <citation type="submission" date="2013-10" db="EMBL/GenBank/DDBJ databases">
        <title>Salinisphaera orenii MK-B5 Genome Sequencing.</title>
        <authorList>
            <person name="Lai Q."/>
            <person name="Li C."/>
            <person name="Shao Z."/>
        </authorList>
    </citation>
    <scope>NUCLEOTIDE SEQUENCE [LARGE SCALE GENOMIC DNA]</scope>
    <source>
        <strain evidence="1 2">MK-B5</strain>
    </source>
</reference>
<protein>
    <recommendedName>
        <fullName evidence="3">Phage gp6-like head-tail connector protein</fullName>
    </recommendedName>
</protein>
<dbReference type="Proteomes" id="UP000283993">
    <property type="component" value="Unassembled WGS sequence"/>
</dbReference>
<dbReference type="RefSeq" id="WP_123629803.1">
    <property type="nucleotide sequence ID" value="NZ_AYKH01000001.1"/>
</dbReference>
<dbReference type="CDD" id="cd08054">
    <property type="entry name" value="gp6"/>
    <property type="match status" value="1"/>
</dbReference>
<dbReference type="Gene3D" id="1.10.3230.30">
    <property type="entry name" value="Phage gp6-like head-tail connector protein"/>
    <property type="match status" value="1"/>
</dbReference>
<proteinExistence type="predicted"/>
<dbReference type="AlphaFoldDB" id="A0A423PYB9"/>
<comment type="caution">
    <text evidence="1">The sequence shown here is derived from an EMBL/GenBank/DDBJ whole genome shotgun (WGS) entry which is preliminary data.</text>
</comment>
<organism evidence="1 2">
    <name type="scientific">Salinisphaera orenii MK-B5</name>
    <dbReference type="NCBI Taxonomy" id="856730"/>
    <lineage>
        <taxon>Bacteria</taxon>
        <taxon>Pseudomonadati</taxon>
        <taxon>Pseudomonadota</taxon>
        <taxon>Gammaproteobacteria</taxon>
        <taxon>Salinisphaerales</taxon>
        <taxon>Salinisphaeraceae</taxon>
        <taxon>Salinisphaera</taxon>
    </lineage>
</organism>
<name>A0A423PYB9_9GAMM</name>
<sequence length="106" mass="11882">MAEIITAEEAKEHLRLDDDDTAWLTMALPPVRNAIVLWCGSESRLHDADGDLHECVRLAALVELSRQYIQREGPQQKNQVDWFMQGYSLGPGATALLQPLRKPTVA</sequence>
<keyword evidence="2" id="KW-1185">Reference proteome</keyword>
<accession>A0A423PYB9</accession>